<gene>
    <name evidence="1" type="ORF">RRG08_003832</name>
</gene>
<name>A0AAE0ZE15_9GAST</name>
<organism evidence="1 2">
    <name type="scientific">Elysia crispata</name>
    <name type="common">lettuce slug</name>
    <dbReference type="NCBI Taxonomy" id="231223"/>
    <lineage>
        <taxon>Eukaryota</taxon>
        <taxon>Metazoa</taxon>
        <taxon>Spiralia</taxon>
        <taxon>Lophotrochozoa</taxon>
        <taxon>Mollusca</taxon>
        <taxon>Gastropoda</taxon>
        <taxon>Heterobranchia</taxon>
        <taxon>Euthyneura</taxon>
        <taxon>Panpulmonata</taxon>
        <taxon>Sacoglossa</taxon>
        <taxon>Placobranchoidea</taxon>
        <taxon>Plakobranchidae</taxon>
        <taxon>Elysia</taxon>
    </lineage>
</organism>
<comment type="caution">
    <text evidence="1">The sequence shown here is derived from an EMBL/GenBank/DDBJ whole genome shotgun (WGS) entry which is preliminary data.</text>
</comment>
<keyword evidence="2" id="KW-1185">Reference proteome</keyword>
<reference evidence="1" key="1">
    <citation type="journal article" date="2023" name="G3 (Bethesda)">
        <title>A reference genome for the long-term kleptoplast-retaining sea slug Elysia crispata morphotype clarki.</title>
        <authorList>
            <person name="Eastman K.E."/>
            <person name="Pendleton A.L."/>
            <person name="Shaikh M.A."/>
            <person name="Suttiyut T."/>
            <person name="Ogas R."/>
            <person name="Tomko P."/>
            <person name="Gavelis G."/>
            <person name="Widhalm J.R."/>
            <person name="Wisecaver J.H."/>
        </authorList>
    </citation>
    <scope>NUCLEOTIDE SEQUENCE</scope>
    <source>
        <strain evidence="1">ECLA1</strain>
    </source>
</reference>
<accession>A0AAE0ZE15</accession>
<evidence type="ECO:0000313" key="2">
    <source>
        <dbReference type="Proteomes" id="UP001283361"/>
    </source>
</evidence>
<dbReference type="EMBL" id="JAWDGP010004135">
    <property type="protein sequence ID" value="KAK3767570.1"/>
    <property type="molecule type" value="Genomic_DNA"/>
</dbReference>
<protein>
    <submittedName>
        <fullName evidence="1">Uncharacterized protein</fullName>
    </submittedName>
</protein>
<proteinExistence type="predicted"/>
<dbReference type="AlphaFoldDB" id="A0AAE0ZE15"/>
<evidence type="ECO:0000313" key="1">
    <source>
        <dbReference type="EMBL" id="KAK3767570.1"/>
    </source>
</evidence>
<dbReference type="Proteomes" id="UP001283361">
    <property type="component" value="Unassembled WGS sequence"/>
</dbReference>
<sequence length="75" mass="8292">MTVTAGLFSSHSWGQLVKTLATTQIRDRTPGKKTRRPKKRFRACRFAACLSGSLLDALSRYAGAAFDIRAAILDY</sequence>